<feature type="transmembrane region" description="Helical" evidence="8">
    <location>
        <begin position="7"/>
        <end position="24"/>
    </location>
</feature>
<dbReference type="GO" id="GO:0062054">
    <property type="term" value="F:fluoride channel activity"/>
    <property type="evidence" value="ECO:0007669"/>
    <property type="project" value="UniProtKB-UniRule"/>
</dbReference>
<dbReference type="GO" id="GO:0140114">
    <property type="term" value="P:cellular detoxification of fluoride"/>
    <property type="evidence" value="ECO:0007669"/>
    <property type="project" value="UniProtKB-UniRule"/>
</dbReference>
<sequence>MRRQTAPLLVGAGGIIGAISRYLISGILPGVGGTLVVNMIGTFVLAVATTTVQTSRIRLFLMTGILSSFTTYSTFAVQTATASPMIGVINIGANYLFGIIAAICGLIVGRRLL</sequence>
<proteinExistence type="inferred from homology"/>
<comment type="catalytic activity">
    <reaction evidence="7">
        <text>fluoride(in) = fluoride(out)</text>
        <dbReference type="Rhea" id="RHEA:76159"/>
        <dbReference type="ChEBI" id="CHEBI:17051"/>
    </reaction>
    <physiologicalReaction direction="left-to-right" evidence="7">
        <dbReference type="Rhea" id="RHEA:76160"/>
    </physiologicalReaction>
</comment>
<evidence type="ECO:0000256" key="8">
    <source>
        <dbReference type="HAMAP-Rule" id="MF_00454"/>
    </source>
</evidence>
<evidence type="ECO:0000256" key="3">
    <source>
        <dbReference type="ARBA" id="ARBA00022692"/>
    </source>
</evidence>
<feature type="transmembrane region" description="Helical" evidence="8">
    <location>
        <begin position="86"/>
        <end position="108"/>
    </location>
</feature>
<evidence type="ECO:0000256" key="5">
    <source>
        <dbReference type="ARBA" id="ARBA00023136"/>
    </source>
</evidence>
<comment type="similarity">
    <text evidence="6 8">Belongs to the fluoride channel Fluc/FEX (TC 1.A.43) family.</text>
</comment>
<evidence type="ECO:0000313" key="10">
    <source>
        <dbReference type="Proteomes" id="UP000030710"/>
    </source>
</evidence>
<keyword evidence="8" id="KW-0813">Transport</keyword>
<dbReference type="Pfam" id="PF02537">
    <property type="entry name" value="CRCB"/>
    <property type="match status" value="1"/>
</dbReference>
<evidence type="ECO:0000256" key="1">
    <source>
        <dbReference type="ARBA" id="ARBA00004651"/>
    </source>
</evidence>
<dbReference type="InterPro" id="IPR003691">
    <property type="entry name" value="FluC"/>
</dbReference>
<keyword evidence="4 8" id="KW-1133">Transmembrane helix</keyword>
<dbReference type="HOGENOM" id="CLU_114342_1_4_2"/>
<evidence type="ECO:0000256" key="6">
    <source>
        <dbReference type="ARBA" id="ARBA00035120"/>
    </source>
</evidence>
<dbReference type="GO" id="GO:0005886">
    <property type="term" value="C:plasma membrane"/>
    <property type="evidence" value="ECO:0007669"/>
    <property type="project" value="UniProtKB-SubCell"/>
</dbReference>
<keyword evidence="8" id="KW-0407">Ion channel</keyword>
<dbReference type="eggNOG" id="arCOG04701">
    <property type="taxonomic scope" value="Archaea"/>
</dbReference>
<dbReference type="STRING" id="1238425.J07HQW2_01733"/>
<dbReference type="HAMAP" id="MF_00454">
    <property type="entry name" value="FluC"/>
    <property type="match status" value="1"/>
</dbReference>
<evidence type="ECO:0000313" key="9">
    <source>
        <dbReference type="EMBL" id="ERG95280.1"/>
    </source>
</evidence>
<keyword evidence="3 8" id="KW-0812">Transmembrane</keyword>
<comment type="caution">
    <text evidence="8">Lacks conserved residue(s) required for the propagation of feature annotation.</text>
</comment>
<evidence type="ECO:0000256" key="7">
    <source>
        <dbReference type="ARBA" id="ARBA00035585"/>
    </source>
</evidence>
<accession>U1NE50</accession>
<name>U1NE50_9EURY</name>
<comment type="subcellular location">
    <subcellularLocation>
        <location evidence="1 8">Cell membrane</location>
        <topology evidence="1 8">Multi-pass membrane protein</topology>
    </subcellularLocation>
</comment>
<evidence type="ECO:0000256" key="4">
    <source>
        <dbReference type="ARBA" id="ARBA00022989"/>
    </source>
</evidence>
<dbReference type="AlphaFoldDB" id="U1NE50"/>
<reference evidence="9 10" key="1">
    <citation type="journal article" date="2013" name="PLoS ONE">
        <title>Assembly-driven community genomics of a hypersaline microbial ecosystem.</title>
        <authorList>
            <person name="Podell S."/>
            <person name="Ugalde J.A."/>
            <person name="Narasingarao P."/>
            <person name="Banfield J.F."/>
            <person name="Heidelberg K.B."/>
            <person name="Allen E.E."/>
        </authorList>
    </citation>
    <scope>NUCLEOTIDE SEQUENCE [LARGE SCALE GENOMIC DNA]</scope>
    <source>
        <strain evidence="10">J07HQW2</strain>
    </source>
</reference>
<feature type="transmembrane region" description="Helical" evidence="8">
    <location>
        <begin position="30"/>
        <end position="52"/>
    </location>
</feature>
<protein>
    <recommendedName>
        <fullName evidence="8">Fluoride-specific ion channel FluC</fullName>
    </recommendedName>
</protein>
<evidence type="ECO:0000256" key="2">
    <source>
        <dbReference type="ARBA" id="ARBA00022475"/>
    </source>
</evidence>
<keyword evidence="2 8" id="KW-1003">Cell membrane</keyword>
<keyword evidence="5 8" id="KW-0472">Membrane</keyword>
<feature type="transmembrane region" description="Helical" evidence="8">
    <location>
        <begin position="59"/>
        <end position="80"/>
    </location>
</feature>
<organism evidence="9 10">
    <name type="scientific">Haloquadratum walsbyi J07HQW2</name>
    <dbReference type="NCBI Taxonomy" id="1238425"/>
    <lineage>
        <taxon>Archaea</taxon>
        <taxon>Methanobacteriati</taxon>
        <taxon>Methanobacteriota</taxon>
        <taxon>Stenosarchaea group</taxon>
        <taxon>Halobacteria</taxon>
        <taxon>Halobacteriales</taxon>
        <taxon>Haloferacaceae</taxon>
        <taxon>Haloquadratum</taxon>
    </lineage>
</organism>
<dbReference type="Proteomes" id="UP000030710">
    <property type="component" value="Unassembled WGS sequence"/>
</dbReference>
<dbReference type="RefSeq" id="WP_021054758.1">
    <property type="nucleotide sequence ID" value="NZ_KE356561.1"/>
</dbReference>
<dbReference type="EMBL" id="KE356561">
    <property type="protein sequence ID" value="ERG95280.1"/>
    <property type="molecule type" value="Genomic_DNA"/>
</dbReference>
<comment type="function">
    <text evidence="8">Fluoride-specific ion channel. Important for reducing fluoride concentration in the cell, thus reducing its toxicity.</text>
</comment>
<keyword evidence="8" id="KW-0406">Ion transport</keyword>
<gene>
    <name evidence="8" type="primary">fluC</name>
    <name evidence="8" type="synonym">crcB</name>
    <name evidence="9" type="ORF">J07HQW2_01733</name>
</gene>